<protein>
    <submittedName>
        <fullName evidence="3">Uncharacterized protein</fullName>
    </submittedName>
</protein>
<feature type="compositionally biased region" description="Polar residues" evidence="2">
    <location>
        <begin position="36"/>
        <end position="46"/>
    </location>
</feature>
<feature type="compositionally biased region" description="Basic and acidic residues" evidence="2">
    <location>
        <begin position="1"/>
        <end position="10"/>
    </location>
</feature>
<dbReference type="EMBL" id="JARBJD010000110">
    <property type="protein sequence ID" value="KAK2951963.1"/>
    <property type="molecule type" value="Genomic_DNA"/>
</dbReference>
<feature type="compositionally biased region" description="Polar residues" evidence="2">
    <location>
        <begin position="11"/>
        <end position="27"/>
    </location>
</feature>
<evidence type="ECO:0000256" key="1">
    <source>
        <dbReference type="SAM" id="Coils"/>
    </source>
</evidence>
<keyword evidence="1" id="KW-0175">Coiled coil</keyword>
<name>A0ABQ9XKU8_9EUKA</name>
<gene>
    <name evidence="3" type="ORF">BLNAU_13063</name>
</gene>
<sequence length="102" mass="11019">MPKIEIDGKTQPKTSSQTSAIDQSSVDATPEKIETTNESTESTRPYTQKDIDYVNSLLGGKLDIESLLGDLDASADALFAKLDEVEKEVDALSSDLRDAKPS</sequence>
<proteinExistence type="predicted"/>
<evidence type="ECO:0000313" key="3">
    <source>
        <dbReference type="EMBL" id="KAK2951963.1"/>
    </source>
</evidence>
<feature type="region of interest" description="Disordered" evidence="2">
    <location>
        <begin position="1"/>
        <end position="47"/>
    </location>
</feature>
<reference evidence="3 4" key="1">
    <citation type="journal article" date="2022" name="bioRxiv">
        <title>Genomics of Preaxostyla Flagellates Illuminates Evolutionary Transitions and the Path Towards Mitochondrial Loss.</title>
        <authorList>
            <person name="Novak L.V.F."/>
            <person name="Treitli S.C."/>
            <person name="Pyrih J."/>
            <person name="Halakuc P."/>
            <person name="Pipaliya S.V."/>
            <person name="Vacek V."/>
            <person name="Brzon O."/>
            <person name="Soukal P."/>
            <person name="Eme L."/>
            <person name="Dacks J.B."/>
            <person name="Karnkowska A."/>
            <person name="Elias M."/>
            <person name="Hampl V."/>
        </authorList>
    </citation>
    <scope>NUCLEOTIDE SEQUENCE [LARGE SCALE GENOMIC DNA]</scope>
    <source>
        <strain evidence="3">NAU3</strain>
        <tissue evidence="3">Gut</tissue>
    </source>
</reference>
<keyword evidence="4" id="KW-1185">Reference proteome</keyword>
<organism evidence="3 4">
    <name type="scientific">Blattamonas nauphoetae</name>
    <dbReference type="NCBI Taxonomy" id="2049346"/>
    <lineage>
        <taxon>Eukaryota</taxon>
        <taxon>Metamonada</taxon>
        <taxon>Preaxostyla</taxon>
        <taxon>Oxymonadida</taxon>
        <taxon>Blattamonas</taxon>
    </lineage>
</organism>
<comment type="caution">
    <text evidence="3">The sequence shown here is derived from an EMBL/GenBank/DDBJ whole genome shotgun (WGS) entry which is preliminary data.</text>
</comment>
<evidence type="ECO:0000313" key="4">
    <source>
        <dbReference type="Proteomes" id="UP001281761"/>
    </source>
</evidence>
<evidence type="ECO:0000256" key="2">
    <source>
        <dbReference type="SAM" id="MobiDB-lite"/>
    </source>
</evidence>
<accession>A0ABQ9XKU8</accession>
<dbReference type="Proteomes" id="UP001281761">
    <property type="component" value="Unassembled WGS sequence"/>
</dbReference>
<feature type="coiled-coil region" evidence="1">
    <location>
        <begin position="68"/>
        <end position="95"/>
    </location>
</feature>